<dbReference type="CDD" id="cd12455">
    <property type="entry name" value="RRM_like_Smg4_UPF3"/>
    <property type="match status" value="1"/>
</dbReference>
<comment type="similarity">
    <text evidence="2">Belongs to the RENT3 family.</text>
</comment>
<organism evidence="7 8">
    <name type="scientific">Plasmodium vivax India VII</name>
    <dbReference type="NCBI Taxonomy" id="1077284"/>
    <lineage>
        <taxon>Eukaryota</taxon>
        <taxon>Sar</taxon>
        <taxon>Alveolata</taxon>
        <taxon>Apicomplexa</taxon>
        <taxon>Aconoidasida</taxon>
        <taxon>Haemosporida</taxon>
        <taxon>Plasmodiidae</taxon>
        <taxon>Plasmodium</taxon>
        <taxon>Plasmodium (Plasmodium)</taxon>
    </lineage>
</organism>
<dbReference type="InterPro" id="IPR012677">
    <property type="entry name" value="Nucleotide-bd_a/b_plait_sf"/>
</dbReference>
<dbReference type="PANTHER" id="PTHR13112:SF0">
    <property type="entry name" value="FI21285P1"/>
    <property type="match status" value="1"/>
</dbReference>
<evidence type="ECO:0000313" key="8">
    <source>
        <dbReference type="Proteomes" id="UP000053562"/>
    </source>
</evidence>
<evidence type="ECO:0000256" key="4">
    <source>
        <dbReference type="ARBA" id="ARBA00023242"/>
    </source>
</evidence>
<dbReference type="SUPFAM" id="SSF54928">
    <property type="entry name" value="RNA-binding domain, RBD"/>
    <property type="match status" value="1"/>
</dbReference>
<dbReference type="PANTHER" id="PTHR13112">
    <property type="entry name" value="UPF3 REGULATOR OF NONSENSE TRANSCRIPTS-LIKE PROTEIN"/>
    <property type="match status" value="1"/>
</dbReference>
<dbReference type="GO" id="GO:0045727">
    <property type="term" value="P:positive regulation of translation"/>
    <property type="evidence" value="ECO:0007669"/>
    <property type="project" value="TreeGrafter"/>
</dbReference>
<name>A0A0J9S8Q6_PLAVI</name>
<gene>
    <name evidence="7" type="ORF">PVIIG_05083</name>
</gene>
<feature type="region of interest" description="Disordered" evidence="5">
    <location>
        <begin position="1"/>
        <end position="68"/>
    </location>
</feature>
<dbReference type="GO" id="GO:0005730">
    <property type="term" value="C:nucleolus"/>
    <property type="evidence" value="ECO:0007669"/>
    <property type="project" value="TreeGrafter"/>
</dbReference>
<feature type="compositionally biased region" description="Basic and acidic residues" evidence="5">
    <location>
        <begin position="44"/>
        <end position="68"/>
    </location>
</feature>
<dbReference type="InterPro" id="IPR035979">
    <property type="entry name" value="RBD_domain_sf"/>
</dbReference>
<dbReference type="Gene3D" id="3.30.70.330">
    <property type="match status" value="1"/>
</dbReference>
<accession>A0A0J9S8Q6</accession>
<reference evidence="7 8" key="1">
    <citation type="submission" date="2011-08" db="EMBL/GenBank/DDBJ databases">
        <title>The Genome Sequence of Plasmodium vivax India VII.</title>
        <authorList>
            <consortium name="The Broad Institute Genome Sequencing Platform"/>
            <consortium name="The Broad Institute Genome Sequencing Center for Infectious Disease"/>
            <person name="Neafsey D."/>
            <person name="Carlton J."/>
            <person name="Barnwell J."/>
            <person name="Collins W."/>
            <person name="Escalante A."/>
            <person name="Mullikin J."/>
            <person name="Saul A."/>
            <person name="Guigo R."/>
            <person name="Camara F."/>
            <person name="Young S.K."/>
            <person name="Zeng Q."/>
            <person name="Gargeya S."/>
            <person name="Fitzgerald M."/>
            <person name="Haas B."/>
            <person name="Abouelleil A."/>
            <person name="Alvarado L."/>
            <person name="Arachchi H.M."/>
            <person name="Berlin A."/>
            <person name="Brown A."/>
            <person name="Chapman S.B."/>
            <person name="Chen Z."/>
            <person name="Dunbar C."/>
            <person name="Freedman E."/>
            <person name="Gearin G."/>
            <person name="Gellesch M."/>
            <person name="Goldberg J."/>
            <person name="Griggs A."/>
            <person name="Gujja S."/>
            <person name="Heiman D."/>
            <person name="Howarth C."/>
            <person name="Larson L."/>
            <person name="Lui A."/>
            <person name="MacDonald P.J.P."/>
            <person name="Montmayeur A."/>
            <person name="Murphy C."/>
            <person name="Neiman D."/>
            <person name="Pearson M."/>
            <person name="Priest M."/>
            <person name="Roberts A."/>
            <person name="Saif S."/>
            <person name="Shea T."/>
            <person name="Shenoy N."/>
            <person name="Sisk P."/>
            <person name="Stolte C."/>
            <person name="Sykes S."/>
            <person name="Wortman J."/>
            <person name="Nusbaum C."/>
            <person name="Birren B."/>
        </authorList>
    </citation>
    <scope>NUCLEOTIDE SEQUENCE [LARGE SCALE GENOMIC DNA]</scope>
    <source>
        <strain evidence="7 8">India VII</strain>
    </source>
</reference>
<evidence type="ECO:0000256" key="3">
    <source>
        <dbReference type="ARBA" id="ARBA00023161"/>
    </source>
</evidence>
<evidence type="ECO:0000259" key="6">
    <source>
        <dbReference type="Pfam" id="PF03467"/>
    </source>
</evidence>
<dbReference type="GO" id="GO:0005737">
    <property type="term" value="C:cytoplasm"/>
    <property type="evidence" value="ECO:0007669"/>
    <property type="project" value="TreeGrafter"/>
</dbReference>
<protein>
    <submittedName>
        <fullName evidence="7">mRNA decay protein</fullName>
    </submittedName>
</protein>
<dbReference type="GO" id="GO:0003729">
    <property type="term" value="F:mRNA binding"/>
    <property type="evidence" value="ECO:0007669"/>
    <property type="project" value="TreeGrafter"/>
</dbReference>
<dbReference type="OrthoDB" id="18087at2759"/>
<dbReference type="GO" id="GO:0000184">
    <property type="term" value="P:nuclear-transcribed mRNA catabolic process, nonsense-mediated decay"/>
    <property type="evidence" value="ECO:0007669"/>
    <property type="project" value="UniProtKB-KW"/>
</dbReference>
<proteinExistence type="inferred from homology"/>
<sequence>MYSSVRPYKILQKVKRNDNNSNSNSNNNSNSNSNSSSIRNPPNEAKKEPTEREDSGKKKPVEKKKKYEDLKYYECNRKSLSTKSQEAEGRDKITKYNNKTNQHADNNHVKKLQSEKVLKKKEDMLVTLLKKEQSSVHNKKIIIRHLPPTLSEDNFFESFPSNLKDELDYYYYVNGCVPKNQGGDITHSRMYLSFKDDLKTKEFIKTQHGKFFYDSNGGKFKAMVSFAPYQTIIHKNKLDEMNNTLESDAYFLKCCEEMNNPQEPVKKDDDNADLSNVIKEDGVILPPLVVALRKKLKNKKLK</sequence>
<dbReference type="Proteomes" id="UP000053562">
    <property type="component" value="Unassembled WGS sequence"/>
</dbReference>
<dbReference type="AlphaFoldDB" id="A0A0J9S8Q6"/>
<dbReference type="Pfam" id="PF03467">
    <property type="entry name" value="Smg4_UPF3"/>
    <property type="match status" value="1"/>
</dbReference>
<evidence type="ECO:0000256" key="1">
    <source>
        <dbReference type="ARBA" id="ARBA00004123"/>
    </source>
</evidence>
<evidence type="ECO:0000256" key="5">
    <source>
        <dbReference type="SAM" id="MobiDB-lite"/>
    </source>
</evidence>
<evidence type="ECO:0000313" key="7">
    <source>
        <dbReference type="EMBL" id="KMZ79106.1"/>
    </source>
</evidence>
<dbReference type="InterPro" id="IPR005120">
    <property type="entry name" value="UPF3_dom"/>
</dbReference>
<feature type="compositionally biased region" description="Low complexity" evidence="5">
    <location>
        <begin position="19"/>
        <end position="37"/>
    </location>
</feature>
<evidence type="ECO:0000256" key="2">
    <source>
        <dbReference type="ARBA" id="ARBA00005991"/>
    </source>
</evidence>
<feature type="domain" description="UPF3" evidence="6">
    <location>
        <begin position="138"/>
        <end position="278"/>
    </location>
</feature>
<dbReference type="InterPro" id="IPR039722">
    <property type="entry name" value="Upf3"/>
</dbReference>
<keyword evidence="3" id="KW-0866">Nonsense-mediated mRNA decay</keyword>
<comment type="subcellular location">
    <subcellularLocation>
        <location evidence="1">Nucleus</location>
    </subcellularLocation>
</comment>
<keyword evidence="4" id="KW-0539">Nucleus</keyword>
<dbReference type="EMBL" id="KQ234349">
    <property type="protein sequence ID" value="KMZ79106.1"/>
    <property type="molecule type" value="Genomic_DNA"/>
</dbReference>